<comment type="function">
    <text evidence="12">Catalyzes the reversible conversion of 2-phosphoglycerate (2-PG) into phosphoenolpyruvate (PEP). It is essential for the degradation of carbohydrates via glycolysis.</text>
</comment>
<feature type="binding site" evidence="14">
    <location>
        <position position="292"/>
    </location>
    <ligand>
        <name>substrate</name>
    </ligand>
</feature>
<dbReference type="GO" id="GO:0000287">
    <property type="term" value="F:magnesium ion binding"/>
    <property type="evidence" value="ECO:0007669"/>
    <property type="project" value="UniProtKB-UniRule"/>
</dbReference>
<keyword evidence="10 12" id="KW-0456">Lyase</keyword>
<evidence type="ECO:0000256" key="6">
    <source>
        <dbReference type="ARBA" id="ARBA00022525"/>
    </source>
</evidence>
<evidence type="ECO:0000256" key="12">
    <source>
        <dbReference type="HAMAP-Rule" id="MF_00318"/>
    </source>
</evidence>
<comment type="subcellular location">
    <subcellularLocation>
        <location evidence="12">Cytoplasm</location>
    </subcellularLocation>
    <subcellularLocation>
        <location evidence="12">Secreted</location>
    </subcellularLocation>
    <subcellularLocation>
        <location evidence="12">Cell surface</location>
    </subcellularLocation>
    <text evidence="12">Fractions of enolase are present in both the cytoplasm and on the cell surface.</text>
</comment>
<dbReference type="Pfam" id="PF03952">
    <property type="entry name" value="Enolase_N"/>
    <property type="match status" value="1"/>
</dbReference>
<feature type="binding site" evidence="12 15">
    <location>
        <position position="319"/>
    </location>
    <ligand>
        <name>Mg(2+)</name>
        <dbReference type="ChEBI" id="CHEBI:18420"/>
    </ligand>
</feature>
<feature type="binding site" evidence="12">
    <location>
        <position position="344"/>
    </location>
    <ligand>
        <name>(2R)-2-phosphoglycerate</name>
        <dbReference type="ChEBI" id="CHEBI:58289"/>
    </ligand>
</feature>
<dbReference type="FunFam" id="3.30.390.10:FF:000001">
    <property type="entry name" value="Enolase"/>
    <property type="match status" value="1"/>
</dbReference>
<keyword evidence="5 12" id="KW-0963">Cytoplasm</keyword>
<comment type="cofactor">
    <cofactor evidence="12">
        <name>Mg(2+)</name>
        <dbReference type="ChEBI" id="CHEBI:18420"/>
    </cofactor>
    <text evidence="12">Binds a second Mg(2+) ion via substrate during catalysis.</text>
</comment>
<feature type="binding site" evidence="14">
    <location>
        <begin position="371"/>
        <end position="374"/>
    </location>
    <ligand>
        <name>substrate</name>
    </ligand>
</feature>
<dbReference type="GO" id="GO:0000015">
    <property type="term" value="C:phosphopyruvate hydratase complex"/>
    <property type="evidence" value="ECO:0007669"/>
    <property type="project" value="InterPro"/>
</dbReference>
<dbReference type="InterPro" id="IPR020810">
    <property type="entry name" value="Enolase_C"/>
</dbReference>
<comment type="cofactor">
    <cofactor evidence="15">
        <name>Mg(2+)</name>
        <dbReference type="ChEBI" id="CHEBI:18420"/>
    </cofactor>
    <text evidence="15">Mg(2+) is required for catalysis and for stabilizing the dimer.</text>
</comment>
<evidence type="ECO:0000256" key="11">
    <source>
        <dbReference type="ARBA" id="ARBA00048951"/>
    </source>
</evidence>
<feature type="active site" description="Proton acceptor" evidence="12 13">
    <location>
        <position position="344"/>
    </location>
</feature>
<dbReference type="PANTHER" id="PTHR11902">
    <property type="entry name" value="ENOLASE"/>
    <property type="match status" value="1"/>
</dbReference>
<sequence length="435" mass="46962">MTSIVDIYAREILDSRGNPTVEVEVELADGSVGRAAVPSGASTGAFEAVELRDGDKGRYLGRGVQKAVENVNEEIASEVIGLDALDQVTIDKVMIELDGTPNKAKLGANAILGVSLAVAKAAASSLNLPLYRYLGGVNAKELPVPMMNILNGGKHADNSVDLQEFMVMPVGAPSFSECLRWGAEIFHSLKKVLKDKGYSTAVGDEGGYAPNLKSNQEALDVIMAAIEQAGFKPGDDIMIAMDPASTELWDEAKKKGEEGKYFFWKSNILKTSAEMADFWAELANNYPIISIEDGMAEEDWDGWKMLTERLGSKVQLVGDDLFVTNTERLSKGIKLGVSNAILIKVNQIGTLTETLDAIEMAKRAGYTAIVSHRSGETEDATIADIAVATNAGQIKTGAPSRTDRVAKYNQLLRIEDLLAEEASFPGKKAFYNIYR</sequence>
<dbReference type="InterPro" id="IPR020811">
    <property type="entry name" value="Enolase_N"/>
</dbReference>
<accession>A0A4R1RU00</accession>
<evidence type="ECO:0000256" key="2">
    <source>
        <dbReference type="ARBA" id="ARBA00009604"/>
    </source>
</evidence>
<feature type="binding site" evidence="14">
    <location>
        <position position="319"/>
    </location>
    <ligand>
        <name>substrate</name>
    </ligand>
</feature>
<feature type="binding site" evidence="12 15">
    <location>
        <position position="242"/>
    </location>
    <ligand>
        <name>Mg(2+)</name>
        <dbReference type="ChEBI" id="CHEBI:18420"/>
    </ligand>
</feature>
<gene>
    <name evidence="12" type="primary">eno</name>
    <name evidence="18" type="ORF">EDC14_101148</name>
</gene>
<comment type="pathway">
    <text evidence="1 12">Carbohydrate degradation; glycolysis; pyruvate from D-glyceraldehyde 3-phosphate: step 4/5.</text>
</comment>
<dbReference type="EMBL" id="SLUN01000011">
    <property type="protein sequence ID" value="TCL69926.1"/>
    <property type="molecule type" value="Genomic_DNA"/>
</dbReference>
<evidence type="ECO:0000313" key="19">
    <source>
        <dbReference type="Proteomes" id="UP000295008"/>
    </source>
</evidence>
<keyword evidence="8 12" id="KW-0460">Magnesium</keyword>
<dbReference type="InterPro" id="IPR029017">
    <property type="entry name" value="Enolase-like_N"/>
</dbReference>
<feature type="domain" description="Enolase N-terminal" evidence="17">
    <location>
        <begin position="4"/>
        <end position="134"/>
    </location>
</feature>
<keyword evidence="19" id="KW-1185">Reference proteome</keyword>
<dbReference type="InterPro" id="IPR020809">
    <property type="entry name" value="Enolase_CS"/>
</dbReference>
<dbReference type="PRINTS" id="PR00148">
    <property type="entry name" value="ENOLASE"/>
</dbReference>
<feature type="binding site" evidence="14">
    <location>
        <position position="395"/>
    </location>
    <ligand>
        <name>substrate</name>
    </ligand>
</feature>
<dbReference type="InterPro" id="IPR000941">
    <property type="entry name" value="Enolase"/>
</dbReference>
<feature type="domain" description="Enolase C-terminal TIM barrel" evidence="16">
    <location>
        <begin position="139"/>
        <end position="432"/>
    </location>
</feature>
<dbReference type="EC" id="4.2.1.11" evidence="3 12"/>
<dbReference type="RefSeq" id="WP_132014252.1">
    <property type="nucleotide sequence ID" value="NZ_SLUN01000011.1"/>
</dbReference>
<evidence type="ECO:0000256" key="14">
    <source>
        <dbReference type="PIRSR" id="PIRSR001400-2"/>
    </source>
</evidence>
<evidence type="ECO:0000256" key="8">
    <source>
        <dbReference type="ARBA" id="ARBA00022842"/>
    </source>
</evidence>
<dbReference type="SMART" id="SM01193">
    <property type="entry name" value="Enolase_N"/>
    <property type="match status" value="1"/>
</dbReference>
<evidence type="ECO:0000256" key="9">
    <source>
        <dbReference type="ARBA" id="ARBA00023152"/>
    </source>
</evidence>
<keyword evidence="6 12" id="KW-0964">Secreted</keyword>
<feature type="binding site" evidence="12">
    <location>
        <position position="163"/>
    </location>
    <ligand>
        <name>(2R)-2-phosphoglycerate</name>
        <dbReference type="ChEBI" id="CHEBI:58289"/>
    </ligand>
</feature>
<dbReference type="SUPFAM" id="SSF51604">
    <property type="entry name" value="Enolase C-terminal domain-like"/>
    <property type="match status" value="1"/>
</dbReference>
<dbReference type="UniPathway" id="UPA00109">
    <property type="reaction ID" value="UER00187"/>
</dbReference>
<comment type="catalytic activity">
    <reaction evidence="11">
        <text>(2R)-2-phosphoglycerate = phosphoenolpyruvate + H2O</text>
        <dbReference type="Rhea" id="RHEA:10164"/>
        <dbReference type="ChEBI" id="CHEBI:15377"/>
        <dbReference type="ChEBI" id="CHEBI:58289"/>
        <dbReference type="ChEBI" id="CHEBI:58702"/>
        <dbReference type="EC" id="4.2.1.11"/>
    </reaction>
    <physiologicalReaction direction="left-to-right" evidence="11">
        <dbReference type="Rhea" id="RHEA:10165"/>
    </physiologicalReaction>
</comment>
<dbReference type="Pfam" id="PF00113">
    <property type="entry name" value="Enolase_C"/>
    <property type="match status" value="1"/>
</dbReference>
<dbReference type="Gene3D" id="3.20.20.120">
    <property type="entry name" value="Enolase-like C-terminal domain"/>
    <property type="match status" value="1"/>
</dbReference>
<feature type="binding site" evidence="12">
    <location>
        <position position="395"/>
    </location>
    <ligand>
        <name>(2R)-2-phosphoglycerate</name>
        <dbReference type="ChEBI" id="CHEBI:58289"/>
    </ligand>
</feature>
<keyword evidence="7 12" id="KW-0479">Metal-binding</keyword>
<dbReference type="SFLD" id="SFLDS00001">
    <property type="entry name" value="Enolase"/>
    <property type="match status" value="1"/>
</dbReference>
<comment type="similarity">
    <text evidence="2 12">Belongs to the enolase family.</text>
</comment>
<evidence type="ECO:0000259" key="17">
    <source>
        <dbReference type="SMART" id="SM01193"/>
    </source>
</evidence>
<comment type="caution">
    <text evidence="18">The sequence shown here is derived from an EMBL/GenBank/DDBJ whole genome shotgun (WGS) entry which is preliminary data.</text>
</comment>
<dbReference type="GO" id="GO:0009986">
    <property type="term" value="C:cell surface"/>
    <property type="evidence" value="ECO:0007669"/>
    <property type="project" value="UniProtKB-SubCell"/>
</dbReference>
<dbReference type="Gene3D" id="3.30.390.10">
    <property type="entry name" value="Enolase-like, N-terminal domain"/>
    <property type="match status" value="1"/>
</dbReference>
<dbReference type="CDD" id="cd03313">
    <property type="entry name" value="enolase"/>
    <property type="match status" value="1"/>
</dbReference>
<dbReference type="SUPFAM" id="SSF54826">
    <property type="entry name" value="Enolase N-terminal domain-like"/>
    <property type="match status" value="1"/>
</dbReference>
<feature type="binding site" evidence="14">
    <location>
        <position position="155"/>
    </location>
    <ligand>
        <name>substrate</name>
    </ligand>
</feature>
<dbReference type="Proteomes" id="UP000295008">
    <property type="component" value="Unassembled WGS sequence"/>
</dbReference>
<dbReference type="SFLD" id="SFLDF00002">
    <property type="entry name" value="enolase"/>
    <property type="match status" value="1"/>
</dbReference>
<dbReference type="PIRSF" id="PIRSF001400">
    <property type="entry name" value="Enolase"/>
    <property type="match status" value="1"/>
</dbReference>
<feature type="binding site" evidence="12 15">
    <location>
        <position position="292"/>
    </location>
    <ligand>
        <name>Mg(2+)</name>
        <dbReference type="ChEBI" id="CHEBI:18420"/>
    </ligand>
</feature>
<dbReference type="PANTHER" id="PTHR11902:SF1">
    <property type="entry name" value="ENOLASE"/>
    <property type="match status" value="1"/>
</dbReference>
<dbReference type="OrthoDB" id="9804716at2"/>
<dbReference type="GO" id="GO:0004634">
    <property type="term" value="F:phosphopyruvate hydratase activity"/>
    <property type="evidence" value="ECO:0007669"/>
    <property type="project" value="UniProtKB-UniRule"/>
</dbReference>
<keyword evidence="9 12" id="KW-0324">Glycolysis</keyword>
<evidence type="ECO:0000256" key="10">
    <source>
        <dbReference type="ARBA" id="ARBA00023239"/>
    </source>
</evidence>
<feature type="active site" description="Proton donor" evidence="12 13">
    <location>
        <position position="205"/>
    </location>
</feature>
<evidence type="ECO:0000256" key="5">
    <source>
        <dbReference type="ARBA" id="ARBA00022490"/>
    </source>
</evidence>
<protein>
    <recommendedName>
        <fullName evidence="4 12">Enolase</fullName>
        <ecNumber evidence="3 12">4.2.1.11</ecNumber>
    </recommendedName>
    <alternativeName>
        <fullName evidence="12">2-phospho-D-glycerate hydro-lyase</fullName>
    </alternativeName>
    <alternativeName>
        <fullName evidence="12">2-phosphoglycerate dehydratase</fullName>
    </alternativeName>
</protein>
<evidence type="ECO:0000259" key="16">
    <source>
        <dbReference type="SMART" id="SM01192"/>
    </source>
</evidence>
<name>A0A4R1RU00_HYDET</name>
<dbReference type="SMART" id="SM01192">
    <property type="entry name" value="Enolase_C"/>
    <property type="match status" value="1"/>
</dbReference>
<evidence type="ECO:0000256" key="13">
    <source>
        <dbReference type="PIRSR" id="PIRSR001400-1"/>
    </source>
</evidence>
<feature type="binding site" evidence="14">
    <location>
        <position position="164"/>
    </location>
    <ligand>
        <name>substrate</name>
    </ligand>
</feature>
<reference evidence="18 19" key="1">
    <citation type="submission" date="2019-03" db="EMBL/GenBank/DDBJ databases">
        <title>Genomic Encyclopedia of Type Strains, Phase IV (KMG-IV): sequencing the most valuable type-strain genomes for metagenomic binning, comparative biology and taxonomic classification.</title>
        <authorList>
            <person name="Goeker M."/>
        </authorList>
    </citation>
    <scope>NUCLEOTIDE SEQUENCE [LARGE SCALE GENOMIC DNA]</scope>
    <source>
        <strain evidence="18 19">LX-B</strain>
    </source>
</reference>
<evidence type="ECO:0000256" key="4">
    <source>
        <dbReference type="ARBA" id="ARBA00017068"/>
    </source>
</evidence>
<dbReference type="GO" id="GO:0005576">
    <property type="term" value="C:extracellular region"/>
    <property type="evidence" value="ECO:0007669"/>
    <property type="project" value="UniProtKB-SubCell"/>
</dbReference>
<dbReference type="NCBIfam" id="TIGR01060">
    <property type="entry name" value="eno"/>
    <property type="match status" value="1"/>
</dbReference>
<evidence type="ECO:0000256" key="3">
    <source>
        <dbReference type="ARBA" id="ARBA00012058"/>
    </source>
</evidence>
<dbReference type="GO" id="GO:0006096">
    <property type="term" value="P:glycolytic process"/>
    <property type="evidence" value="ECO:0007669"/>
    <property type="project" value="UniProtKB-UniRule"/>
</dbReference>
<evidence type="ECO:0000313" key="18">
    <source>
        <dbReference type="EMBL" id="TCL69926.1"/>
    </source>
</evidence>
<dbReference type="HAMAP" id="MF_00318">
    <property type="entry name" value="Enolase"/>
    <property type="match status" value="1"/>
</dbReference>
<evidence type="ECO:0000256" key="1">
    <source>
        <dbReference type="ARBA" id="ARBA00005031"/>
    </source>
</evidence>
<dbReference type="SFLD" id="SFLDG00178">
    <property type="entry name" value="enolase"/>
    <property type="match status" value="1"/>
</dbReference>
<dbReference type="InterPro" id="IPR036849">
    <property type="entry name" value="Enolase-like_C_sf"/>
</dbReference>
<dbReference type="FunFam" id="3.20.20.120:FF:000001">
    <property type="entry name" value="Enolase"/>
    <property type="match status" value="1"/>
</dbReference>
<evidence type="ECO:0000256" key="15">
    <source>
        <dbReference type="PIRSR" id="PIRSR001400-3"/>
    </source>
</evidence>
<organism evidence="18 19">
    <name type="scientific">Hydrogenispora ethanolica</name>
    <dbReference type="NCBI Taxonomy" id="1082276"/>
    <lineage>
        <taxon>Bacteria</taxon>
        <taxon>Bacillati</taxon>
        <taxon>Bacillota</taxon>
        <taxon>Hydrogenispora</taxon>
    </lineage>
</organism>
<dbReference type="AlphaFoldDB" id="A0A4R1RU00"/>
<dbReference type="PROSITE" id="PS00164">
    <property type="entry name" value="ENOLASE"/>
    <property type="match status" value="1"/>
</dbReference>
<feature type="binding site" evidence="12">
    <location>
        <position position="373"/>
    </location>
    <ligand>
        <name>(2R)-2-phosphoglycerate</name>
        <dbReference type="ChEBI" id="CHEBI:58289"/>
    </ligand>
</feature>
<evidence type="ECO:0000256" key="7">
    <source>
        <dbReference type="ARBA" id="ARBA00022723"/>
    </source>
</evidence>
<feature type="binding site" evidence="12">
    <location>
        <position position="374"/>
    </location>
    <ligand>
        <name>(2R)-2-phosphoglycerate</name>
        <dbReference type="ChEBI" id="CHEBI:58289"/>
    </ligand>
</feature>
<proteinExistence type="inferred from homology"/>